<gene>
    <name evidence="2" type="ORF">GCM10010339_42460</name>
</gene>
<reference evidence="2" key="2">
    <citation type="submission" date="2020-09" db="EMBL/GenBank/DDBJ databases">
        <authorList>
            <person name="Sun Q."/>
            <person name="Ohkuma M."/>
        </authorList>
    </citation>
    <scope>NUCLEOTIDE SEQUENCE</scope>
    <source>
        <strain evidence="2">JCM 4714</strain>
    </source>
</reference>
<evidence type="ECO:0000313" key="2">
    <source>
        <dbReference type="EMBL" id="GHE05657.1"/>
    </source>
</evidence>
<evidence type="ECO:0000313" key="3">
    <source>
        <dbReference type="Proteomes" id="UP000655443"/>
    </source>
</evidence>
<sequence>MKFLIHTFIANSCAVEPEAATLAALPQETAVPVPAGEAAGDEGPAGRELPPEPQAVSRRAPDTSAAPTAGPRSPFFG</sequence>
<feature type="region of interest" description="Disordered" evidence="1">
    <location>
        <begin position="34"/>
        <end position="77"/>
    </location>
</feature>
<dbReference type="EMBL" id="BMVG01000009">
    <property type="protein sequence ID" value="GHE05657.1"/>
    <property type="molecule type" value="Genomic_DNA"/>
</dbReference>
<proteinExistence type="predicted"/>
<comment type="caution">
    <text evidence="2">The sequence shown here is derived from an EMBL/GenBank/DDBJ whole genome shotgun (WGS) entry which is preliminary data.</text>
</comment>
<accession>A0A918YJU0</accession>
<organism evidence="2 3">
    <name type="scientific">Streptomyces alanosinicus</name>
    <dbReference type="NCBI Taxonomy" id="68171"/>
    <lineage>
        <taxon>Bacteria</taxon>
        <taxon>Bacillati</taxon>
        <taxon>Actinomycetota</taxon>
        <taxon>Actinomycetes</taxon>
        <taxon>Kitasatosporales</taxon>
        <taxon>Streptomycetaceae</taxon>
        <taxon>Streptomyces</taxon>
    </lineage>
</organism>
<dbReference type="Proteomes" id="UP000655443">
    <property type="component" value="Unassembled WGS sequence"/>
</dbReference>
<reference evidence="2" key="1">
    <citation type="journal article" date="2014" name="Int. J. Syst. Evol. Microbiol.">
        <title>Complete genome sequence of Corynebacterium casei LMG S-19264T (=DSM 44701T), isolated from a smear-ripened cheese.</title>
        <authorList>
            <consortium name="US DOE Joint Genome Institute (JGI-PGF)"/>
            <person name="Walter F."/>
            <person name="Albersmeier A."/>
            <person name="Kalinowski J."/>
            <person name="Ruckert C."/>
        </authorList>
    </citation>
    <scope>NUCLEOTIDE SEQUENCE</scope>
    <source>
        <strain evidence="2">JCM 4714</strain>
    </source>
</reference>
<name>A0A918YJU0_9ACTN</name>
<evidence type="ECO:0000256" key="1">
    <source>
        <dbReference type="SAM" id="MobiDB-lite"/>
    </source>
</evidence>
<keyword evidence="3" id="KW-1185">Reference proteome</keyword>
<dbReference type="AlphaFoldDB" id="A0A918YJU0"/>
<protein>
    <submittedName>
        <fullName evidence="2">Uncharacterized protein</fullName>
    </submittedName>
</protein>